<dbReference type="PANTHER" id="PTHR34053:SF1">
    <property type="entry name" value="PROTEIN ULTRAPETALA 1"/>
    <property type="match status" value="1"/>
</dbReference>
<evidence type="ECO:0000259" key="1">
    <source>
        <dbReference type="Pfam" id="PF23292"/>
    </source>
</evidence>
<evidence type="ECO:0000313" key="3">
    <source>
        <dbReference type="EMBL" id="EMS66917.1"/>
    </source>
</evidence>
<proteinExistence type="predicted"/>
<organism evidence="3">
    <name type="scientific">Triticum urartu</name>
    <name type="common">Red wild einkorn</name>
    <name type="synonym">Crithodium urartu</name>
    <dbReference type="NCBI Taxonomy" id="4572"/>
    <lineage>
        <taxon>Eukaryota</taxon>
        <taxon>Viridiplantae</taxon>
        <taxon>Streptophyta</taxon>
        <taxon>Embryophyta</taxon>
        <taxon>Tracheophyta</taxon>
        <taxon>Spermatophyta</taxon>
        <taxon>Magnoliopsida</taxon>
        <taxon>Liliopsida</taxon>
        <taxon>Poales</taxon>
        <taxon>Poaceae</taxon>
        <taxon>BOP clade</taxon>
        <taxon>Pooideae</taxon>
        <taxon>Triticodae</taxon>
        <taxon>Triticeae</taxon>
        <taxon>Triticinae</taxon>
        <taxon>Triticum</taxon>
    </lineage>
</organism>
<gene>
    <name evidence="3" type="ORF">TRIUR3_18055</name>
</gene>
<dbReference type="AlphaFoldDB" id="M8A3G5"/>
<protein>
    <recommendedName>
        <fullName evidence="4">Protein ULTRAPETALA 1</fullName>
    </recommendedName>
</protein>
<evidence type="ECO:0008006" key="4">
    <source>
        <dbReference type="Google" id="ProtNLM"/>
    </source>
</evidence>
<dbReference type="eggNOG" id="ENOG502QUIK">
    <property type="taxonomic scope" value="Eukaryota"/>
</dbReference>
<evidence type="ECO:0000259" key="2">
    <source>
        <dbReference type="Pfam" id="PF23293"/>
    </source>
</evidence>
<feature type="domain" description="ULTRAPETALA1/2 SAND" evidence="1">
    <location>
        <begin position="58"/>
        <end position="103"/>
    </location>
</feature>
<dbReference type="InterPro" id="IPR057011">
    <property type="entry name" value="ULT1/2_SAND"/>
</dbReference>
<dbReference type="EMBL" id="KD025943">
    <property type="protein sequence ID" value="EMS66917.1"/>
    <property type="molecule type" value="Genomic_DNA"/>
</dbReference>
<feature type="domain" description="ULTRAPETALA1/2 zinc finger" evidence="2">
    <location>
        <begin position="123"/>
        <end position="168"/>
    </location>
</feature>
<dbReference type="PANTHER" id="PTHR34053">
    <property type="entry name" value="PROTEIN ULTRAPETALA 1"/>
    <property type="match status" value="1"/>
</dbReference>
<dbReference type="InterPro" id="IPR020533">
    <property type="entry name" value="Developmental_reg_ULTRAPETALA"/>
</dbReference>
<dbReference type="InterPro" id="IPR057012">
    <property type="entry name" value="ULT1/2_Znf"/>
</dbReference>
<reference evidence="3" key="1">
    <citation type="journal article" date="2013" name="Nature">
        <title>Draft genome of the wheat A-genome progenitor Triticum urartu.</title>
        <authorList>
            <person name="Ling H.Q."/>
            <person name="Zhao S."/>
            <person name="Liu D."/>
            <person name="Wang J."/>
            <person name="Sun H."/>
            <person name="Zhang C."/>
            <person name="Fan H."/>
            <person name="Li D."/>
            <person name="Dong L."/>
            <person name="Tao Y."/>
            <person name="Gao C."/>
            <person name="Wu H."/>
            <person name="Li Y."/>
            <person name="Cui Y."/>
            <person name="Guo X."/>
            <person name="Zheng S."/>
            <person name="Wang B."/>
            <person name="Yu K."/>
            <person name="Liang Q."/>
            <person name="Yang W."/>
            <person name="Lou X."/>
            <person name="Chen J."/>
            <person name="Feng M."/>
            <person name="Jian J."/>
            <person name="Zhang X."/>
            <person name="Luo G."/>
            <person name="Jiang Y."/>
            <person name="Liu J."/>
            <person name="Wang Z."/>
            <person name="Sha Y."/>
            <person name="Zhang B."/>
            <person name="Wu H."/>
            <person name="Tang D."/>
            <person name="Shen Q."/>
            <person name="Xue P."/>
            <person name="Zou S."/>
            <person name="Wang X."/>
            <person name="Liu X."/>
            <person name="Wang F."/>
            <person name="Yang Y."/>
            <person name="An X."/>
            <person name="Dong Z."/>
            <person name="Zhang K."/>
            <person name="Zhang X."/>
            <person name="Luo M.C."/>
            <person name="Dvorak J."/>
            <person name="Tong Y."/>
            <person name="Wang J."/>
            <person name="Yang H."/>
            <person name="Li Z."/>
            <person name="Wang D."/>
            <person name="Zhang A."/>
            <person name="Wang J."/>
        </authorList>
    </citation>
    <scope>NUCLEOTIDE SEQUENCE</scope>
</reference>
<dbReference type="Pfam" id="PF23293">
    <property type="entry name" value="zf_ULT1"/>
    <property type="match status" value="1"/>
</dbReference>
<dbReference type="GO" id="GO:0005829">
    <property type="term" value="C:cytosol"/>
    <property type="evidence" value="ECO:0007669"/>
    <property type="project" value="TreeGrafter"/>
</dbReference>
<dbReference type="GO" id="GO:0005634">
    <property type="term" value="C:nucleus"/>
    <property type="evidence" value="ECO:0007669"/>
    <property type="project" value="TreeGrafter"/>
</dbReference>
<dbReference type="STRING" id="4572.M8A3G5"/>
<sequence>MAAANGGGAALFSEEGLREYQIVLCLGHALPCLSFGCLLFALGRIWEDNCHLMFFTLNSEKLTPSAFEKHSGRETAGKWRNTVWVMIDGEKVPLGKTEFLKYYNLSNKSVNGSNRTRNGRPLHRDEFIRCTRCDKERRFRLRTKEECRIYHDALAKPNRTCANLTADRYITRGIIGTACCGSRPLQADKMSYLWYQIFFATSDYSTHEWQQK</sequence>
<accession>M8A3G5</accession>
<dbReference type="Pfam" id="PF23292">
    <property type="entry name" value="SAND_ULT1"/>
    <property type="match status" value="1"/>
</dbReference>
<name>M8A3G5_TRIUA</name>